<feature type="region of interest" description="Disordered" evidence="1">
    <location>
        <begin position="1"/>
        <end position="66"/>
    </location>
</feature>
<protein>
    <submittedName>
        <fullName evidence="2">Uncharacterized protein</fullName>
    </submittedName>
</protein>
<dbReference type="InParanoid" id="A0A166NKU5"/>
<name>A0A166NKU5_EXIGL</name>
<evidence type="ECO:0000256" key="1">
    <source>
        <dbReference type="SAM" id="MobiDB-lite"/>
    </source>
</evidence>
<accession>A0A166NKU5</accession>
<proteinExistence type="predicted"/>
<reference evidence="2 3" key="1">
    <citation type="journal article" date="2016" name="Mol. Biol. Evol.">
        <title>Comparative Genomics of Early-Diverging Mushroom-Forming Fungi Provides Insights into the Origins of Lignocellulose Decay Capabilities.</title>
        <authorList>
            <person name="Nagy L.G."/>
            <person name="Riley R."/>
            <person name="Tritt A."/>
            <person name="Adam C."/>
            <person name="Daum C."/>
            <person name="Floudas D."/>
            <person name="Sun H."/>
            <person name="Yadav J.S."/>
            <person name="Pangilinan J."/>
            <person name="Larsson K.H."/>
            <person name="Matsuura K."/>
            <person name="Barry K."/>
            <person name="Labutti K."/>
            <person name="Kuo R."/>
            <person name="Ohm R.A."/>
            <person name="Bhattacharya S.S."/>
            <person name="Shirouzu T."/>
            <person name="Yoshinaga Y."/>
            <person name="Martin F.M."/>
            <person name="Grigoriev I.V."/>
            <person name="Hibbett D.S."/>
        </authorList>
    </citation>
    <scope>NUCLEOTIDE SEQUENCE [LARGE SCALE GENOMIC DNA]</scope>
    <source>
        <strain evidence="2 3">HHB12029</strain>
    </source>
</reference>
<gene>
    <name evidence="2" type="ORF">EXIGLDRAFT_688894</name>
</gene>
<sequence length="145" mass="15524">MARTALNAASSPSAPYPSPHSHSGYSHSPPGSSDGLDLPPLAAPQYRSGPTPTLSTSSTATWWPDPPSNNFAYAAEPGSYFDGRSTSTLPNIDHYSPPAPIPLGGRSSSYALPQGQSYTYGHQQQHQMSQVPRGTWKVEERHVAY</sequence>
<feature type="compositionally biased region" description="Low complexity" evidence="1">
    <location>
        <begin position="8"/>
        <end position="33"/>
    </location>
</feature>
<dbReference type="EMBL" id="KV426647">
    <property type="protein sequence ID" value="KZV79277.1"/>
    <property type="molecule type" value="Genomic_DNA"/>
</dbReference>
<feature type="region of interest" description="Disordered" evidence="1">
    <location>
        <begin position="91"/>
        <end position="114"/>
    </location>
</feature>
<evidence type="ECO:0000313" key="2">
    <source>
        <dbReference type="EMBL" id="KZV79277.1"/>
    </source>
</evidence>
<dbReference type="Proteomes" id="UP000077266">
    <property type="component" value="Unassembled WGS sequence"/>
</dbReference>
<evidence type="ECO:0000313" key="3">
    <source>
        <dbReference type="Proteomes" id="UP000077266"/>
    </source>
</evidence>
<keyword evidence="3" id="KW-1185">Reference proteome</keyword>
<feature type="compositionally biased region" description="Low complexity" evidence="1">
    <location>
        <begin position="50"/>
        <end position="63"/>
    </location>
</feature>
<organism evidence="2 3">
    <name type="scientific">Exidia glandulosa HHB12029</name>
    <dbReference type="NCBI Taxonomy" id="1314781"/>
    <lineage>
        <taxon>Eukaryota</taxon>
        <taxon>Fungi</taxon>
        <taxon>Dikarya</taxon>
        <taxon>Basidiomycota</taxon>
        <taxon>Agaricomycotina</taxon>
        <taxon>Agaricomycetes</taxon>
        <taxon>Auriculariales</taxon>
        <taxon>Exidiaceae</taxon>
        <taxon>Exidia</taxon>
    </lineage>
</organism>
<dbReference type="AlphaFoldDB" id="A0A166NKU5"/>